<proteinExistence type="predicted"/>
<dbReference type="Proteomes" id="UP001597601">
    <property type="component" value="Unassembled WGS sequence"/>
</dbReference>
<evidence type="ECO:0000313" key="2">
    <source>
        <dbReference type="Proteomes" id="UP001597601"/>
    </source>
</evidence>
<dbReference type="EMBL" id="JBHUON010000013">
    <property type="protein sequence ID" value="MFD2865437.1"/>
    <property type="molecule type" value="Genomic_DNA"/>
</dbReference>
<comment type="caution">
    <text evidence="1">The sequence shown here is derived from an EMBL/GenBank/DDBJ whole genome shotgun (WGS) entry which is preliminary data.</text>
</comment>
<dbReference type="Pfam" id="PF05960">
    <property type="entry name" value="DUF885"/>
    <property type="match status" value="1"/>
</dbReference>
<accession>A0ABW5XQX8</accession>
<protein>
    <submittedName>
        <fullName evidence="1">DUF885 domain-containing protein</fullName>
    </submittedName>
</protein>
<dbReference type="InterPro" id="IPR010281">
    <property type="entry name" value="DUF885"/>
</dbReference>
<name>A0ABW5XQX8_9SPHI</name>
<gene>
    <name evidence="1" type="ORF">ACFSYC_12120</name>
</gene>
<sequence>MRKLYFLVVSSLFLIGCQKDGPGALLTAKGDEAFDNYKDHYLEALWKVSPDKAAGEGYHKYDSILVIPNDKGREAIINFVKTQQDSLSRFEVNDLTEPNKIDYRILQNQLEYTNWQQTVLKPWQFNAGYYNPVPAFAHILNESYAPLAKRLRNLHQKMASLPQYYKEAEKVLKDAVPELTALAIDQQTAGLNIIDRDFIDSIKKANLPAAEQKQMTDRANLATAAMRMHIAWLKAVKSDKPRSFRLGKALYEEKFKYEMQSALTAQQLFNTATERKKQIHKDMAKLSRQLWPKYMGKKTIPADSLAMIAQVLDTISANHTTAANFQSSIEDMLPKLSTFVKEKDLLTLDPSKRLLVRKSPAYFGNVAGASLSAPGPYDKNANSYYNILSLTGMSTEKAQSYLREYNNYTLQILSIHEAIPGHYAQLVYANKAPSMIKSIFSSGPMVEGWAVYGEEMMLDAGYDPSPEMKLMWYKWHLRSVCNAILDYAVHCNNMSQESALKFLTQDAFQQQAEAEGKWKRVSLTSVQLCSYYLGYKEIVDLRDAYKIKTGATKYKLKEFNEKFLSYGSAPVKLIRTAMLGNK</sequence>
<evidence type="ECO:0000313" key="1">
    <source>
        <dbReference type="EMBL" id="MFD2865437.1"/>
    </source>
</evidence>
<dbReference type="PANTHER" id="PTHR33361">
    <property type="entry name" value="GLR0591 PROTEIN"/>
    <property type="match status" value="1"/>
</dbReference>
<keyword evidence="2" id="KW-1185">Reference proteome</keyword>
<organism evidence="1 2">
    <name type="scientific">Mucilaginibacter antarcticus</name>
    <dbReference type="NCBI Taxonomy" id="1855725"/>
    <lineage>
        <taxon>Bacteria</taxon>
        <taxon>Pseudomonadati</taxon>
        <taxon>Bacteroidota</taxon>
        <taxon>Sphingobacteriia</taxon>
        <taxon>Sphingobacteriales</taxon>
        <taxon>Sphingobacteriaceae</taxon>
        <taxon>Mucilaginibacter</taxon>
    </lineage>
</organism>
<dbReference type="RefSeq" id="WP_377127754.1">
    <property type="nucleotide sequence ID" value="NZ_JBHUON010000013.1"/>
</dbReference>
<dbReference type="PROSITE" id="PS51257">
    <property type="entry name" value="PROKAR_LIPOPROTEIN"/>
    <property type="match status" value="1"/>
</dbReference>
<dbReference type="PANTHER" id="PTHR33361:SF15">
    <property type="entry name" value="DUF885 FAMILY LIPOPROTEIN"/>
    <property type="match status" value="1"/>
</dbReference>
<reference evidence="2" key="1">
    <citation type="journal article" date="2019" name="Int. J. Syst. Evol. Microbiol.">
        <title>The Global Catalogue of Microorganisms (GCM) 10K type strain sequencing project: providing services to taxonomists for standard genome sequencing and annotation.</title>
        <authorList>
            <consortium name="The Broad Institute Genomics Platform"/>
            <consortium name="The Broad Institute Genome Sequencing Center for Infectious Disease"/>
            <person name="Wu L."/>
            <person name="Ma J."/>
        </authorList>
    </citation>
    <scope>NUCLEOTIDE SEQUENCE [LARGE SCALE GENOMIC DNA]</scope>
    <source>
        <strain evidence="2">KCTC 52232</strain>
    </source>
</reference>